<keyword evidence="2" id="KW-0378">Hydrolase</keyword>
<dbReference type="Pfam" id="PF02021">
    <property type="entry name" value="UPF0102"/>
    <property type="match status" value="1"/>
</dbReference>
<name>A0A5C5BRV7_EGGLN</name>
<dbReference type="RefSeq" id="WP_139912819.1">
    <property type="nucleotide sequence ID" value="NZ_VEVP01000027.1"/>
</dbReference>
<accession>A0A5C5BRV7</accession>
<gene>
    <name evidence="2" type="ORF">FIC87_11015</name>
</gene>
<comment type="caution">
    <text evidence="2">The sequence shown here is derived from an EMBL/GenBank/DDBJ whole genome shotgun (WGS) entry which is preliminary data.</text>
</comment>
<comment type="similarity">
    <text evidence="1">Belongs to the UPF0102 family.</text>
</comment>
<sequence>MKDLATMGTHAAEVFLERRGFGIIECPYKDADSDGPIDIIAEDEGSMVFVAVKCRKDGDSLPTYEPDREELESFACRWFREHADDYSDMPFRFDFISILVIAEDRAIIKHYVNAMALDAALEED</sequence>
<dbReference type="SUPFAM" id="SSF52980">
    <property type="entry name" value="Restriction endonuclease-like"/>
    <property type="match status" value="1"/>
</dbReference>
<keyword evidence="2" id="KW-0255">Endonuclease</keyword>
<evidence type="ECO:0000256" key="1">
    <source>
        <dbReference type="ARBA" id="ARBA00006738"/>
    </source>
</evidence>
<dbReference type="AlphaFoldDB" id="A0A5C5BRV7"/>
<dbReference type="EMBL" id="VEVP01000027">
    <property type="protein sequence ID" value="TNU89521.1"/>
    <property type="molecule type" value="Genomic_DNA"/>
</dbReference>
<dbReference type="Gene3D" id="3.40.1350.10">
    <property type="match status" value="1"/>
</dbReference>
<evidence type="ECO:0000313" key="2">
    <source>
        <dbReference type="EMBL" id="TNU89521.1"/>
    </source>
</evidence>
<dbReference type="InterPro" id="IPR011856">
    <property type="entry name" value="tRNA_endonuc-like_dom_sf"/>
</dbReference>
<proteinExistence type="inferred from homology"/>
<dbReference type="GO" id="GO:0004519">
    <property type="term" value="F:endonuclease activity"/>
    <property type="evidence" value="ECO:0007669"/>
    <property type="project" value="UniProtKB-KW"/>
</dbReference>
<reference evidence="2 3" key="1">
    <citation type="journal article" date="2005" name="Appl. Environ. Microbiol.">
        <title>Intestinal bacterial communities that produce active estrogen-like compounds enterodiol and enterolactone in humans.</title>
        <authorList>
            <person name="Clavel T."/>
            <person name="Henderson G."/>
            <person name="Alpert C.A."/>
            <person name="Philippe C."/>
            <person name="Rigottier-Gois L."/>
            <person name="Dore J."/>
            <person name="Blaut M."/>
        </authorList>
    </citation>
    <scope>NUCLEOTIDE SEQUENCE [LARGE SCALE GENOMIC DNA]</scope>
    <source>
        <strain evidence="2 3">SECO-MT75m2</strain>
    </source>
</reference>
<dbReference type="GO" id="GO:0003676">
    <property type="term" value="F:nucleic acid binding"/>
    <property type="evidence" value="ECO:0007669"/>
    <property type="project" value="InterPro"/>
</dbReference>
<dbReference type="InterPro" id="IPR003509">
    <property type="entry name" value="UPF0102_YraN-like"/>
</dbReference>
<keyword evidence="2" id="KW-0540">Nuclease</keyword>
<evidence type="ECO:0000313" key="3">
    <source>
        <dbReference type="Proteomes" id="UP000312594"/>
    </source>
</evidence>
<dbReference type="Proteomes" id="UP000312594">
    <property type="component" value="Unassembled WGS sequence"/>
</dbReference>
<organism evidence="2 3">
    <name type="scientific">Eggerthella lenta</name>
    <name type="common">Eubacterium lentum</name>
    <dbReference type="NCBI Taxonomy" id="84112"/>
    <lineage>
        <taxon>Bacteria</taxon>
        <taxon>Bacillati</taxon>
        <taxon>Actinomycetota</taxon>
        <taxon>Coriobacteriia</taxon>
        <taxon>Eggerthellales</taxon>
        <taxon>Eggerthellaceae</taxon>
        <taxon>Eggerthella</taxon>
    </lineage>
</organism>
<protein>
    <submittedName>
        <fullName evidence="2">Endonuclease</fullName>
    </submittedName>
</protein>
<dbReference type="InterPro" id="IPR011335">
    <property type="entry name" value="Restrct_endonuc-II-like"/>
</dbReference>